<evidence type="ECO:0000256" key="2">
    <source>
        <dbReference type="ARBA" id="ARBA00022475"/>
    </source>
</evidence>
<evidence type="ECO:0000256" key="5">
    <source>
        <dbReference type="ARBA" id="ARBA00023136"/>
    </source>
</evidence>
<evidence type="ECO:0000256" key="6">
    <source>
        <dbReference type="SAM" id="Phobius"/>
    </source>
</evidence>
<dbReference type="InterPro" id="IPR050250">
    <property type="entry name" value="Macrolide_Exporter_MacB"/>
</dbReference>
<feature type="transmembrane region" description="Helical" evidence="6">
    <location>
        <begin position="488"/>
        <end position="513"/>
    </location>
</feature>
<organism evidence="9 10">
    <name type="scientific">Pseudolactococcus hodotermopsidis</name>
    <dbReference type="NCBI Taxonomy" id="2709157"/>
    <lineage>
        <taxon>Bacteria</taxon>
        <taxon>Bacillati</taxon>
        <taxon>Bacillota</taxon>
        <taxon>Bacilli</taxon>
        <taxon>Lactobacillales</taxon>
        <taxon>Streptococcaceae</taxon>
        <taxon>Pseudolactococcus</taxon>
    </lineage>
</organism>
<dbReference type="GO" id="GO:0005886">
    <property type="term" value="C:plasma membrane"/>
    <property type="evidence" value="ECO:0007669"/>
    <property type="project" value="UniProtKB-SubCell"/>
</dbReference>
<feature type="transmembrane region" description="Helical" evidence="6">
    <location>
        <begin position="366"/>
        <end position="386"/>
    </location>
</feature>
<sequence>MNFFKRAIASVTRQKSKSLILFAVIFLLGNILAGSVIIQQSTQNVEKTTKEKMGAIATVGIDWNDSKIQAVIQKGSVDFKNLDEKLIKKIGSSPYVKNYDYSEESGFQSASLKTYNPQAKKDGEEVDSSMNYIQLRGVQYPKIMDIAMGKIKLAEGSVFTEDDIKKGSNVVIISKNFADENGLHVGDEMTIDQSLNMYQDMGAEEEAEAEKGETKSFDTKVKVVGTFEVLEAVEKKTGSSDKAANDNVVYAAAAPSGDDLVDMLNFQIYNTFYLPNKTLYGMNNGYMKFLFEEQPEMLGGMSEEDLESDNDPYYVPIYQLKSVDDLEKFKADTKPLLPKYYSVMSSTDQFDTIAGQFNKLSKIAKAVIIAAVVLSVVLILLVILLFMRDRKRELGIYLSLGDKKSNVILQIMFEVLTIAVVALVLSLVTGKFLGSFASEAFLSSNNDSGSSQNGMVYNMMSSSSMFSTGATVTAESIADNYSVTFTPFYIVTYLLSGLGTVIVSVLLSTLYIFKLKPKKILLG</sequence>
<evidence type="ECO:0000256" key="3">
    <source>
        <dbReference type="ARBA" id="ARBA00022692"/>
    </source>
</evidence>
<accession>A0A6A0BI24</accession>
<keyword evidence="10" id="KW-1185">Reference proteome</keyword>
<evidence type="ECO:0000256" key="4">
    <source>
        <dbReference type="ARBA" id="ARBA00022989"/>
    </source>
</evidence>
<dbReference type="EMBL" id="BLLI01000089">
    <property type="protein sequence ID" value="GFH43407.1"/>
    <property type="molecule type" value="Genomic_DNA"/>
</dbReference>
<dbReference type="InterPro" id="IPR025857">
    <property type="entry name" value="MacB_PCD"/>
</dbReference>
<dbReference type="Proteomes" id="UP000480303">
    <property type="component" value="Unassembled WGS sequence"/>
</dbReference>
<dbReference type="AlphaFoldDB" id="A0A6A0BI24"/>
<dbReference type="PANTHER" id="PTHR30572:SF9">
    <property type="entry name" value="ABC TRANSPORTER PERMEASE PROTEIN"/>
    <property type="match status" value="1"/>
</dbReference>
<evidence type="ECO:0000259" key="8">
    <source>
        <dbReference type="Pfam" id="PF12704"/>
    </source>
</evidence>
<dbReference type="PANTHER" id="PTHR30572">
    <property type="entry name" value="MEMBRANE COMPONENT OF TRANSPORTER-RELATED"/>
    <property type="match status" value="1"/>
</dbReference>
<feature type="transmembrane region" description="Helical" evidence="6">
    <location>
        <begin position="407"/>
        <end position="428"/>
    </location>
</feature>
<dbReference type="Pfam" id="PF12704">
    <property type="entry name" value="MacB_PCD"/>
    <property type="match status" value="1"/>
</dbReference>
<keyword evidence="3 6" id="KW-0812">Transmembrane</keyword>
<evidence type="ECO:0000313" key="9">
    <source>
        <dbReference type="EMBL" id="GFH43407.1"/>
    </source>
</evidence>
<comment type="subcellular location">
    <subcellularLocation>
        <location evidence="1">Cell membrane</location>
        <topology evidence="1">Multi-pass membrane protein</topology>
    </subcellularLocation>
</comment>
<keyword evidence="5 6" id="KW-0472">Membrane</keyword>
<evidence type="ECO:0000259" key="7">
    <source>
        <dbReference type="Pfam" id="PF02687"/>
    </source>
</evidence>
<comment type="caution">
    <text evidence="9">The sequence shown here is derived from an EMBL/GenBank/DDBJ whole genome shotgun (WGS) entry which is preliminary data.</text>
</comment>
<proteinExistence type="predicted"/>
<evidence type="ECO:0000313" key="10">
    <source>
        <dbReference type="Proteomes" id="UP000480303"/>
    </source>
</evidence>
<keyword evidence="4 6" id="KW-1133">Transmembrane helix</keyword>
<keyword evidence="2" id="KW-1003">Cell membrane</keyword>
<feature type="domain" description="ABC3 transporter permease C-terminal" evidence="7">
    <location>
        <begin position="367"/>
        <end position="516"/>
    </location>
</feature>
<name>A0A6A0BI24_9LACT</name>
<evidence type="ECO:0000256" key="1">
    <source>
        <dbReference type="ARBA" id="ARBA00004651"/>
    </source>
</evidence>
<dbReference type="InterPro" id="IPR003838">
    <property type="entry name" value="ABC3_permease_C"/>
</dbReference>
<protein>
    <submittedName>
        <fullName evidence="9">Transporter</fullName>
    </submittedName>
</protein>
<dbReference type="GO" id="GO:0022857">
    <property type="term" value="F:transmembrane transporter activity"/>
    <property type="evidence" value="ECO:0007669"/>
    <property type="project" value="TreeGrafter"/>
</dbReference>
<dbReference type="RefSeq" id="WP_172209842.1">
    <property type="nucleotide sequence ID" value="NZ_BLLI01000089.1"/>
</dbReference>
<gene>
    <name evidence="9" type="ORF">Hs30E_19580</name>
</gene>
<feature type="domain" description="MacB-like periplasmic core" evidence="8">
    <location>
        <begin position="36"/>
        <end position="251"/>
    </location>
</feature>
<dbReference type="Pfam" id="PF02687">
    <property type="entry name" value="FtsX"/>
    <property type="match status" value="1"/>
</dbReference>
<reference evidence="9 10" key="1">
    <citation type="submission" date="2020-02" db="EMBL/GenBank/DDBJ databases">
        <title>Draft genome sequence of Lactococcus sp. Hs30E4-3.</title>
        <authorList>
            <person name="Noda S."/>
            <person name="Yuki M."/>
            <person name="Ohkuma M."/>
        </authorList>
    </citation>
    <scope>NUCLEOTIDE SEQUENCE [LARGE SCALE GENOMIC DNA]</scope>
    <source>
        <strain evidence="9 10">Hs30E4-3</strain>
    </source>
</reference>